<organism evidence="2 3">
    <name type="scientific">Polarella glacialis</name>
    <name type="common">Dinoflagellate</name>
    <dbReference type="NCBI Taxonomy" id="89957"/>
    <lineage>
        <taxon>Eukaryota</taxon>
        <taxon>Sar</taxon>
        <taxon>Alveolata</taxon>
        <taxon>Dinophyceae</taxon>
        <taxon>Suessiales</taxon>
        <taxon>Suessiaceae</taxon>
        <taxon>Polarella</taxon>
    </lineage>
</organism>
<feature type="compositionally biased region" description="Basic and acidic residues" evidence="1">
    <location>
        <begin position="38"/>
        <end position="50"/>
    </location>
</feature>
<evidence type="ECO:0000313" key="3">
    <source>
        <dbReference type="Proteomes" id="UP000626109"/>
    </source>
</evidence>
<proteinExistence type="predicted"/>
<protein>
    <submittedName>
        <fullName evidence="2">Uncharacterized protein</fullName>
    </submittedName>
</protein>
<comment type="caution">
    <text evidence="2">The sequence shown here is derived from an EMBL/GenBank/DDBJ whole genome shotgun (WGS) entry which is preliminary data.</text>
</comment>
<accession>A0A813KVG2</accession>
<gene>
    <name evidence="2" type="ORF">PGLA2088_LOCUS37463</name>
</gene>
<reference evidence="2" key="1">
    <citation type="submission" date="2021-02" db="EMBL/GenBank/DDBJ databases">
        <authorList>
            <person name="Dougan E. K."/>
            <person name="Rhodes N."/>
            <person name="Thang M."/>
            <person name="Chan C."/>
        </authorList>
    </citation>
    <scope>NUCLEOTIDE SEQUENCE</scope>
</reference>
<dbReference type="AlphaFoldDB" id="A0A813KVG2"/>
<dbReference type="EMBL" id="CAJNNW010032483">
    <property type="protein sequence ID" value="CAE8713321.1"/>
    <property type="molecule type" value="Genomic_DNA"/>
</dbReference>
<evidence type="ECO:0000256" key="1">
    <source>
        <dbReference type="SAM" id="MobiDB-lite"/>
    </source>
</evidence>
<sequence>MEPGDSPKQGELLERSSRLELRRQMGVLSVLIVLAKAPGERPERPERPDRILANAPGERPERPWRLQHHELSHTGGAIVGTAAALAGGHLVRSWTTKISRPEDEDSLSPKWKTPVVRQASKRLSYGPSEQNSIESCESGKVRDATQLLSDEFTETSTKLHGLIHQAAIRLINLFARINQKHREAPKMLLEPANFDRLVDVSYLIATANYRMCKWLHPLDPQTCLKPAKPSKPVDNNPDELLKAIQFSLSRSEVVASNLAPKLHKILSDAKALRKGPNGEPLTPNSKNPAKLAESGFRPNSHFSIN</sequence>
<dbReference type="Proteomes" id="UP000626109">
    <property type="component" value="Unassembled WGS sequence"/>
</dbReference>
<feature type="region of interest" description="Disordered" evidence="1">
    <location>
        <begin position="272"/>
        <end position="305"/>
    </location>
</feature>
<feature type="region of interest" description="Disordered" evidence="1">
    <location>
        <begin position="38"/>
        <end position="60"/>
    </location>
</feature>
<name>A0A813KVG2_POLGL</name>
<evidence type="ECO:0000313" key="2">
    <source>
        <dbReference type="EMBL" id="CAE8713321.1"/>
    </source>
</evidence>